<evidence type="ECO:0000313" key="4">
    <source>
        <dbReference type="Proteomes" id="UP000000420"/>
    </source>
</evidence>
<dbReference type="SMART" id="SM00267">
    <property type="entry name" value="GGDEF"/>
    <property type="match status" value="1"/>
</dbReference>
<sequence>MPHIEAWSISSNAPMRLEERSKDMMVQHEDELRTPPKASTLLRVLSALPFGIAWASFPDGKIQYCNAEFVRLFGHDASHFRTVDQFVDSLYLHERQREMVRKRWLDIELHHSAHPVATGDMEIDVVTSGGSIRTVLHSGLILHDEKLAVAIFKDFSGVQSNRRQLLELIYRDDLTGVSNRRGLRERWHAEVSEDPQRRLAFLMLDLDDFKPINDSYGHAVGDTVLQIIAERLKGAVRETDLVCRLGGDEFGILLVAPSDLSHIEMVCSRILESVNTPLLVDNLKLSIGVSIGACLYPDQAADKHELLRRADRALYQIKRTGGKGSWRWFQGEHPVEGMAIS</sequence>
<evidence type="ECO:0000259" key="2">
    <source>
        <dbReference type="PROSITE" id="PS50887"/>
    </source>
</evidence>
<dbReference type="PANTHER" id="PTHR46663:SF2">
    <property type="entry name" value="GGDEF DOMAIN-CONTAINING PROTEIN"/>
    <property type="match status" value="1"/>
</dbReference>
<organism evidence="3 4">
    <name type="scientific">Xanthomonas campestris pv. campestris (strain 8004)</name>
    <dbReference type="NCBI Taxonomy" id="314565"/>
    <lineage>
        <taxon>Bacteria</taxon>
        <taxon>Pseudomonadati</taxon>
        <taxon>Pseudomonadota</taxon>
        <taxon>Gammaproteobacteria</taxon>
        <taxon>Lysobacterales</taxon>
        <taxon>Lysobacteraceae</taxon>
        <taxon>Xanthomonas</taxon>
    </lineage>
</organism>
<dbReference type="PANTHER" id="PTHR46663">
    <property type="entry name" value="DIGUANYLATE CYCLASE DGCT-RELATED"/>
    <property type="match status" value="1"/>
</dbReference>
<gene>
    <name evidence="3" type="ordered locus">XC_1036</name>
</gene>
<feature type="domain" description="GGDEF" evidence="2">
    <location>
        <begin position="197"/>
        <end position="331"/>
    </location>
</feature>
<dbReference type="HOGENOM" id="CLU_000445_11_4_6"/>
<dbReference type="InterPro" id="IPR000160">
    <property type="entry name" value="GGDEF_dom"/>
</dbReference>
<dbReference type="PROSITE" id="PS50887">
    <property type="entry name" value="GGDEF"/>
    <property type="match status" value="1"/>
</dbReference>
<dbReference type="InterPro" id="IPR000014">
    <property type="entry name" value="PAS"/>
</dbReference>
<dbReference type="GO" id="GO:0003824">
    <property type="term" value="F:catalytic activity"/>
    <property type="evidence" value="ECO:0007669"/>
    <property type="project" value="UniProtKB-ARBA"/>
</dbReference>
<dbReference type="Pfam" id="PF13188">
    <property type="entry name" value="PAS_8"/>
    <property type="match status" value="1"/>
</dbReference>
<dbReference type="InterPro" id="IPR035965">
    <property type="entry name" value="PAS-like_dom_sf"/>
</dbReference>
<dbReference type="Gene3D" id="3.30.70.270">
    <property type="match status" value="1"/>
</dbReference>
<dbReference type="EMBL" id="CP000050">
    <property type="protein sequence ID" value="AAY48107.1"/>
    <property type="molecule type" value="Genomic_DNA"/>
</dbReference>
<dbReference type="SUPFAM" id="SSF55073">
    <property type="entry name" value="Nucleotide cyclase"/>
    <property type="match status" value="1"/>
</dbReference>
<dbReference type="Proteomes" id="UP000000420">
    <property type="component" value="Chromosome"/>
</dbReference>
<dbReference type="SUPFAM" id="SSF55785">
    <property type="entry name" value="PYP-like sensor domain (PAS domain)"/>
    <property type="match status" value="1"/>
</dbReference>
<dbReference type="Gene3D" id="3.30.450.20">
    <property type="entry name" value="PAS domain"/>
    <property type="match status" value="1"/>
</dbReference>
<dbReference type="KEGG" id="xcb:XC_1036"/>
<protein>
    <recommendedName>
        <fullName evidence="2">GGDEF domain-containing protein</fullName>
    </recommendedName>
</protein>
<dbReference type="InterPro" id="IPR052163">
    <property type="entry name" value="DGC-Regulatory_Protein"/>
</dbReference>
<dbReference type="CDD" id="cd01949">
    <property type="entry name" value="GGDEF"/>
    <property type="match status" value="1"/>
</dbReference>
<proteinExistence type="predicted"/>
<reference evidence="3 4" key="1">
    <citation type="journal article" date="2005" name="Genome Res.">
        <title>Comparative and functional genomic analyses of the pathogenicity of phytopathogen Xanthomonas campestris pv. campestris.</title>
        <authorList>
            <person name="Qian W."/>
            <person name="Jia Y."/>
            <person name="Ren S.X."/>
            <person name="He Y.Q."/>
            <person name="Feng J.X."/>
            <person name="Lu L.F."/>
            <person name="Sun Q."/>
            <person name="Ying G."/>
            <person name="Tang D.J."/>
            <person name="Tang H."/>
            <person name="Wu W."/>
            <person name="Hao P."/>
            <person name="Wang L."/>
            <person name="Jiang B.L."/>
            <person name="Zeng S."/>
            <person name="Gu W.Y."/>
            <person name="Lu G."/>
            <person name="Rong L."/>
            <person name="Tian Y."/>
            <person name="Yao Z."/>
            <person name="Fu G."/>
            <person name="Chen B."/>
            <person name="Fang R."/>
            <person name="Qiang B."/>
            <person name="Chen Z."/>
            <person name="Zhao G.P."/>
            <person name="Tang J.L."/>
            <person name="He C."/>
        </authorList>
    </citation>
    <scope>NUCLEOTIDE SEQUENCE [LARGE SCALE GENOMIC DNA]</scope>
    <source>
        <strain evidence="3 4">8004</strain>
    </source>
</reference>
<evidence type="ECO:0000313" key="3">
    <source>
        <dbReference type="EMBL" id="AAY48107.1"/>
    </source>
</evidence>
<dbReference type="NCBIfam" id="TIGR00254">
    <property type="entry name" value="GGDEF"/>
    <property type="match status" value="1"/>
</dbReference>
<dbReference type="FunFam" id="3.30.70.270:FF:000001">
    <property type="entry name" value="Diguanylate cyclase domain protein"/>
    <property type="match status" value="1"/>
</dbReference>
<accession>A0A0H2X4H9</accession>
<name>A0A0H2X4H9_XANC8</name>
<comment type="cofactor">
    <cofactor evidence="1">
        <name>Mg(2+)</name>
        <dbReference type="ChEBI" id="CHEBI:18420"/>
    </cofactor>
</comment>
<dbReference type="InterPro" id="IPR043128">
    <property type="entry name" value="Rev_trsase/Diguanyl_cyclase"/>
</dbReference>
<dbReference type="Pfam" id="PF00990">
    <property type="entry name" value="GGDEF"/>
    <property type="match status" value="1"/>
</dbReference>
<evidence type="ECO:0000256" key="1">
    <source>
        <dbReference type="ARBA" id="ARBA00001946"/>
    </source>
</evidence>
<dbReference type="InterPro" id="IPR029787">
    <property type="entry name" value="Nucleotide_cyclase"/>
</dbReference>
<dbReference type="AlphaFoldDB" id="A0A0H2X4H9"/>